<dbReference type="InterPro" id="IPR050180">
    <property type="entry name" value="RNR_Ribonuclease"/>
</dbReference>
<evidence type="ECO:0000256" key="7">
    <source>
        <dbReference type="ARBA" id="ARBA00022884"/>
    </source>
</evidence>
<dbReference type="PANTHER" id="PTHR23355">
    <property type="entry name" value="RIBONUCLEASE"/>
    <property type="match status" value="1"/>
</dbReference>
<keyword evidence="3 8" id="KW-0963">Cytoplasm</keyword>
<dbReference type="SMART" id="SM00357">
    <property type="entry name" value="CSP"/>
    <property type="match status" value="2"/>
</dbReference>
<dbReference type="PATRIC" id="fig|1566026.4.peg.2715"/>
<dbReference type="GO" id="GO:0006402">
    <property type="term" value="P:mRNA catabolic process"/>
    <property type="evidence" value="ECO:0007669"/>
    <property type="project" value="TreeGrafter"/>
</dbReference>
<keyword evidence="4 8" id="KW-0540">Nuclease</keyword>
<evidence type="ECO:0000256" key="8">
    <source>
        <dbReference type="HAMAP-Rule" id="MF_01895"/>
    </source>
</evidence>
<reference evidence="11" key="1">
    <citation type="submission" date="2014-11" db="EMBL/GenBank/DDBJ databases">
        <title>Genome sequencing of Roseivirga sp. D-25.</title>
        <authorList>
            <person name="Selvaratnam C."/>
            <person name="Thevarajoo S."/>
            <person name="Goh K.M."/>
            <person name="Eee R."/>
            <person name="Chan K.-G."/>
            <person name="Chong C.S."/>
        </authorList>
    </citation>
    <scope>NUCLEOTIDE SEQUENCE [LARGE SCALE GENOMIC DNA]</scope>
    <source>
        <strain evidence="11">D-25</strain>
    </source>
</reference>
<proteinExistence type="inferred from homology"/>
<dbReference type="InterPro" id="IPR001900">
    <property type="entry name" value="RNase_II/R"/>
</dbReference>
<comment type="function">
    <text evidence="8">3'-5' exoribonuclease that releases 5'-nucleoside monophosphates and is involved in maturation of structured RNAs.</text>
</comment>
<dbReference type="InterPro" id="IPR040476">
    <property type="entry name" value="CSD2"/>
</dbReference>
<dbReference type="Pfam" id="PF17876">
    <property type="entry name" value="CSD2"/>
    <property type="match status" value="1"/>
</dbReference>
<dbReference type="PROSITE" id="PS01175">
    <property type="entry name" value="RIBONUCLEASE_II"/>
    <property type="match status" value="1"/>
</dbReference>
<keyword evidence="6 8" id="KW-0269">Exonuclease</keyword>
<evidence type="ECO:0000259" key="9">
    <source>
        <dbReference type="PROSITE" id="PS50126"/>
    </source>
</evidence>
<accession>A0A0L8ANL4</accession>
<dbReference type="OrthoDB" id="9764149at2"/>
<evidence type="ECO:0000313" key="10">
    <source>
        <dbReference type="EMBL" id="KOF03815.1"/>
    </source>
</evidence>
<feature type="domain" description="S1 motif" evidence="9">
    <location>
        <begin position="637"/>
        <end position="718"/>
    </location>
</feature>
<dbReference type="PANTHER" id="PTHR23355:SF9">
    <property type="entry name" value="DIS3-LIKE EXONUCLEASE 2"/>
    <property type="match status" value="1"/>
</dbReference>
<dbReference type="Pfam" id="PF08206">
    <property type="entry name" value="OB_RNB"/>
    <property type="match status" value="1"/>
</dbReference>
<dbReference type="NCBIfam" id="TIGR02063">
    <property type="entry name" value="RNase_R"/>
    <property type="match status" value="1"/>
</dbReference>
<keyword evidence="11" id="KW-1185">Reference proteome</keyword>
<sequence length="732" mass="83253">MGNRRKKQTNTNGSDRGAKQVQPLILDFLGEHPGRGYQIKQILTALGVRDKNSKKIVTEAIFRLEDIGAIKKLRNGSFALDKSERETITGTVDFVNARFAYVTPDGGDEDTADIWVSIDDTNGAMDDDKVKVVLKNKKHGKHAEGKIVEVLERNRDEFVGRLEMSSRYAFVISDFRKMFYDIFINLKDLNGAKHNDKVIVKITQWPERNKKPEGVVTRVLGKAGEHNAEIHSIIAEFGLPLEFPEGLETAAENISDKITKAEIAKRRDFRNVTTVTIDPFDAKDFDDALSVQKLPNGNTEVGIHIADVTHYVTPNSELEKEAVNRATSVYLVDRTIPMLPERLSNGLCSLRPNEDKLTFSAVFELDENANIKNEWFGRTIIHSDRRFTYEEAQERIESGEGDFAEDINHLNKLALHLKDKRFKNGAVNFETVEVKFVLDENGKPLGITPKERKDAHKLIEEFMLMANKRVAEFVFKKGTRDKPKTFVYRTHDNPDPEKLNTFSNFAVRFGHKLDVERQGISKSLNALISEIEGKPEQNVLQQLAIRTMAKAKYTTAENGHFGLAFDHYTHFTSPIRRYPDMMVHCLLQHYLDGGKSVDKEETEELCIHASEREKRAADAERASIKFKQVEFMAMAEDKVFAGIVSGVTEWGIFVEITETKCEGMVRMSDLTDDFYEFDEQNYRVIGKRNKRIITLGDNVDVRVKATDIDRRTIDLTFAEDDRKSPRAGSAHK</sequence>
<dbReference type="InterPro" id="IPR022966">
    <property type="entry name" value="RNase_II/R_CS"/>
</dbReference>
<evidence type="ECO:0000256" key="2">
    <source>
        <dbReference type="ARBA" id="ARBA00004496"/>
    </source>
</evidence>
<dbReference type="CDD" id="cd04471">
    <property type="entry name" value="S1_RNase_R"/>
    <property type="match status" value="1"/>
</dbReference>
<dbReference type="RefSeq" id="WP_053222498.1">
    <property type="nucleotide sequence ID" value="NZ_JSVA01000005.1"/>
</dbReference>
<comment type="subcellular location">
    <subcellularLocation>
        <location evidence="2 8">Cytoplasm</location>
    </subcellularLocation>
</comment>
<dbReference type="InterPro" id="IPR011129">
    <property type="entry name" value="CSD"/>
</dbReference>
<evidence type="ECO:0000256" key="6">
    <source>
        <dbReference type="ARBA" id="ARBA00022839"/>
    </source>
</evidence>
<dbReference type="EMBL" id="JSVA01000005">
    <property type="protein sequence ID" value="KOF03815.1"/>
    <property type="molecule type" value="Genomic_DNA"/>
</dbReference>
<dbReference type="Pfam" id="PF00575">
    <property type="entry name" value="S1"/>
    <property type="match status" value="1"/>
</dbReference>
<dbReference type="InterPro" id="IPR004476">
    <property type="entry name" value="RNase_II/RNase_R"/>
</dbReference>
<dbReference type="GO" id="GO:0008859">
    <property type="term" value="F:exoribonuclease II activity"/>
    <property type="evidence" value="ECO:0007669"/>
    <property type="project" value="UniProtKB-UniRule"/>
</dbReference>
<dbReference type="SMART" id="SM00316">
    <property type="entry name" value="S1"/>
    <property type="match status" value="1"/>
</dbReference>
<organism evidence="10 11">
    <name type="scientific">Roseivirga seohaensis subsp. aquiponti</name>
    <dbReference type="NCBI Taxonomy" id="1566026"/>
    <lineage>
        <taxon>Bacteria</taxon>
        <taxon>Pseudomonadati</taxon>
        <taxon>Bacteroidota</taxon>
        <taxon>Cytophagia</taxon>
        <taxon>Cytophagales</taxon>
        <taxon>Roseivirgaceae</taxon>
        <taxon>Roseivirga</taxon>
    </lineage>
</organism>
<dbReference type="InterPro" id="IPR011805">
    <property type="entry name" value="RNase_R"/>
</dbReference>
<comment type="caution">
    <text evidence="10">The sequence shown here is derived from an EMBL/GenBank/DDBJ whole genome shotgun (WGS) entry which is preliminary data.</text>
</comment>
<gene>
    <name evidence="8" type="primary">rnr</name>
    <name evidence="10" type="ORF">OB69_04465</name>
</gene>
<keyword evidence="5 8" id="KW-0378">Hydrolase</keyword>
<comment type="catalytic activity">
    <reaction evidence="1 8">
        <text>Exonucleolytic cleavage in the 3'- to 5'-direction to yield nucleoside 5'-phosphates.</text>
        <dbReference type="EC" id="3.1.13.1"/>
    </reaction>
</comment>
<evidence type="ECO:0000256" key="5">
    <source>
        <dbReference type="ARBA" id="ARBA00022801"/>
    </source>
</evidence>
<evidence type="ECO:0000256" key="4">
    <source>
        <dbReference type="ARBA" id="ARBA00022722"/>
    </source>
</evidence>
<dbReference type="InterPro" id="IPR012340">
    <property type="entry name" value="NA-bd_OB-fold"/>
</dbReference>
<dbReference type="GO" id="GO:0005829">
    <property type="term" value="C:cytosol"/>
    <property type="evidence" value="ECO:0007669"/>
    <property type="project" value="TreeGrafter"/>
</dbReference>
<dbReference type="Proteomes" id="UP000036908">
    <property type="component" value="Unassembled WGS sequence"/>
</dbReference>
<dbReference type="SMART" id="SM00955">
    <property type="entry name" value="RNB"/>
    <property type="match status" value="1"/>
</dbReference>
<comment type="similarity">
    <text evidence="8">Belongs to the RNR ribonuclease family. RNase R subfamily.</text>
</comment>
<dbReference type="NCBIfam" id="TIGR00358">
    <property type="entry name" value="3_prime_RNase"/>
    <property type="match status" value="1"/>
</dbReference>
<dbReference type="PROSITE" id="PS50126">
    <property type="entry name" value="S1"/>
    <property type="match status" value="1"/>
</dbReference>
<protein>
    <recommendedName>
        <fullName evidence="8">Ribonuclease R</fullName>
        <shortName evidence="8">RNase R</shortName>
        <ecNumber evidence="8">3.1.13.1</ecNumber>
    </recommendedName>
</protein>
<keyword evidence="7 8" id="KW-0694">RNA-binding</keyword>
<dbReference type="AlphaFoldDB" id="A0A0L8ANL4"/>
<evidence type="ECO:0000256" key="3">
    <source>
        <dbReference type="ARBA" id="ARBA00022490"/>
    </source>
</evidence>
<dbReference type="InterPro" id="IPR003029">
    <property type="entry name" value="S1_domain"/>
</dbReference>
<dbReference type="SUPFAM" id="SSF50249">
    <property type="entry name" value="Nucleic acid-binding proteins"/>
    <property type="match status" value="3"/>
</dbReference>
<evidence type="ECO:0000256" key="1">
    <source>
        <dbReference type="ARBA" id="ARBA00001849"/>
    </source>
</evidence>
<dbReference type="InterPro" id="IPR013223">
    <property type="entry name" value="RNase_B_OB_dom"/>
</dbReference>
<name>A0A0L8ANL4_9BACT</name>
<dbReference type="Gene3D" id="2.40.50.140">
    <property type="entry name" value="Nucleic acid-binding proteins"/>
    <property type="match status" value="3"/>
</dbReference>
<dbReference type="Pfam" id="PF00773">
    <property type="entry name" value="RNB"/>
    <property type="match status" value="1"/>
</dbReference>
<dbReference type="HAMAP" id="MF_01895">
    <property type="entry name" value="RNase_R"/>
    <property type="match status" value="1"/>
</dbReference>
<dbReference type="GO" id="GO:0003723">
    <property type="term" value="F:RNA binding"/>
    <property type="evidence" value="ECO:0007669"/>
    <property type="project" value="UniProtKB-UniRule"/>
</dbReference>
<dbReference type="EC" id="3.1.13.1" evidence="8"/>
<evidence type="ECO:0000313" key="11">
    <source>
        <dbReference type="Proteomes" id="UP000036908"/>
    </source>
</evidence>